<dbReference type="InterPro" id="IPR036013">
    <property type="entry name" value="Band_7/SPFH_dom_sf"/>
</dbReference>
<evidence type="ECO:0000259" key="6">
    <source>
        <dbReference type="SMART" id="SM00244"/>
    </source>
</evidence>
<comment type="caution">
    <text evidence="7">The sequence shown here is derived from an EMBL/GenBank/DDBJ whole genome shotgun (WGS) entry which is preliminary data.</text>
</comment>
<evidence type="ECO:0000256" key="3">
    <source>
        <dbReference type="ARBA" id="ARBA00023136"/>
    </source>
</evidence>
<dbReference type="Proteomes" id="UP000318571">
    <property type="component" value="Chromosome 10"/>
</dbReference>
<dbReference type="InterPro" id="IPR043202">
    <property type="entry name" value="Band-7_stomatin-like"/>
</dbReference>
<sequence>MDQIRSATQSRRSSVTPSNVPIMMDTQEEGPKRRSSRSHQLGKLEQSRGYNIQDIHEHDNEEDEDACTGICSTFLMVISIFLVAMTFPLSLFVVIKQIQEYQRAVIFRLGRVKTKGAMGPGLFFVLPCIDKIRVVDIRTVSFNVPPQEILSKDSVTVTVDAVVYYRIQNPMAAVCNVADFNQSTRLLAATSLRTTLGMRNLTEILSEREQMSIGILETLEVATEPWGIKVERVEVKDVKLPQQLQRAMAAEAEATREARAKVIAAEGEQKASRALQEAANVISQSPAALQLRYLQTLSHISAEKNSTVIFPLPIDLLQSFMNKR</sequence>
<keyword evidence="8" id="KW-1185">Reference proteome</keyword>
<dbReference type="PRINTS" id="PR00721">
    <property type="entry name" value="STOMATIN"/>
</dbReference>
<feature type="domain" description="Band 7" evidence="6">
    <location>
        <begin position="93"/>
        <end position="252"/>
    </location>
</feature>
<evidence type="ECO:0000256" key="2">
    <source>
        <dbReference type="ARBA" id="ARBA00008164"/>
    </source>
</evidence>
<dbReference type="SUPFAM" id="SSF117892">
    <property type="entry name" value="Band 7/SPFH domain"/>
    <property type="match status" value="1"/>
</dbReference>
<evidence type="ECO:0000313" key="8">
    <source>
        <dbReference type="Proteomes" id="UP000318571"/>
    </source>
</evidence>
<protein>
    <recommendedName>
        <fullName evidence="6">Band 7 domain-containing protein</fullName>
    </recommendedName>
</protein>
<accession>A0A553NBB5</accession>
<dbReference type="PANTHER" id="PTHR10264:SF19">
    <property type="entry name" value="AT06885P-RELATED"/>
    <property type="match status" value="1"/>
</dbReference>
<keyword evidence="5" id="KW-0812">Transmembrane</keyword>
<evidence type="ECO:0000256" key="5">
    <source>
        <dbReference type="SAM" id="Phobius"/>
    </source>
</evidence>
<dbReference type="AlphaFoldDB" id="A0A553NBB5"/>
<dbReference type="InterPro" id="IPR001972">
    <property type="entry name" value="Stomatin_HflK_fam"/>
</dbReference>
<dbReference type="Pfam" id="PF01145">
    <property type="entry name" value="Band_7"/>
    <property type="match status" value="1"/>
</dbReference>
<dbReference type="Gene3D" id="3.30.479.30">
    <property type="entry name" value="Band 7 domain"/>
    <property type="match status" value="1"/>
</dbReference>
<dbReference type="PANTHER" id="PTHR10264">
    <property type="entry name" value="BAND 7 PROTEIN-RELATED"/>
    <property type="match status" value="1"/>
</dbReference>
<gene>
    <name evidence="7" type="ORF">TCAL_04634</name>
</gene>
<name>A0A553NBB5_TIGCA</name>
<feature type="compositionally biased region" description="Polar residues" evidence="4">
    <location>
        <begin position="1"/>
        <end position="19"/>
    </location>
</feature>
<reference evidence="7 8" key="1">
    <citation type="journal article" date="2018" name="Nat. Ecol. Evol.">
        <title>Genomic signatures of mitonuclear coevolution across populations of Tigriopus californicus.</title>
        <authorList>
            <person name="Barreto F.S."/>
            <person name="Watson E.T."/>
            <person name="Lima T.G."/>
            <person name="Willett C.S."/>
            <person name="Edmands S."/>
            <person name="Li W."/>
            <person name="Burton R.S."/>
        </authorList>
    </citation>
    <scope>NUCLEOTIDE SEQUENCE [LARGE SCALE GENOMIC DNA]</scope>
    <source>
        <strain evidence="7 8">San Diego</strain>
    </source>
</reference>
<dbReference type="InterPro" id="IPR001107">
    <property type="entry name" value="Band_7"/>
</dbReference>
<dbReference type="FunFam" id="3.30.479.30:FF:000002">
    <property type="entry name" value="band 7 protein AGAP004871"/>
    <property type="match status" value="1"/>
</dbReference>
<comment type="similarity">
    <text evidence="2">Belongs to the band 7/mec-2 family.</text>
</comment>
<keyword evidence="5" id="KW-1133">Transmembrane helix</keyword>
<dbReference type="GO" id="GO:0005886">
    <property type="term" value="C:plasma membrane"/>
    <property type="evidence" value="ECO:0007669"/>
    <property type="project" value="InterPro"/>
</dbReference>
<evidence type="ECO:0000256" key="4">
    <source>
        <dbReference type="SAM" id="MobiDB-lite"/>
    </source>
</evidence>
<dbReference type="OrthoDB" id="2105077at2759"/>
<dbReference type="SMART" id="SM00244">
    <property type="entry name" value="PHB"/>
    <property type="match status" value="1"/>
</dbReference>
<feature type="transmembrane region" description="Helical" evidence="5">
    <location>
        <begin position="74"/>
        <end position="95"/>
    </location>
</feature>
<keyword evidence="3 5" id="KW-0472">Membrane</keyword>
<feature type="region of interest" description="Disordered" evidence="4">
    <location>
        <begin position="1"/>
        <end position="43"/>
    </location>
</feature>
<evidence type="ECO:0000256" key="1">
    <source>
        <dbReference type="ARBA" id="ARBA00004370"/>
    </source>
</evidence>
<organism evidence="7 8">
    <name type="scientific">Tigriopus californicus</name>
    <name type="common">Marine copepod</name>
    <dbReference type="NCBI Taxonomy" id="6832"/>
    <lineage>
        <taxon>Eukaryota</taxon>
        <taxon>Metazoa</taxon>
        <taxon>Ecdysozoa</taxon>
        <taxon>Arthropoda</taxon>
        <taxon>Crustacea</taxon>
        <taxon>Multicrustacea</taxon>
        <taxon>Hexanauplia</taxon>
        <taxon>Copepoda</taxon>
        <taxon>Harpacticoida</taxon>
        <taxon>Harpacticidae</taxon>
        <taxon>Tigriopus</taxon>
    </lineage>
</organism>
<dbReference type="Gene3D" id="6.10.250.2090">
    <property type="match status" value="1"/>
</dbReference>
<dbReference type="EMBL" id="VCGU01000458">
    <property type="protein sequence ID" value="TRY62669.1"/>
    <property type="molecule type" value="Genomic_DNA"/>
</dbReference>
<evidence type="ECO:0000313" key="7">
    <source>
        <dbReference type="EMBL" id="TRY62669.1"/>
    </source>
</evidence>
<comment type="subcellular location">
    <subcellularLocation>
        <location evidence="1">Membrane</location>
    </subcellularLocation>
</comment>
<dbReference type="STRING" id="6832.A0A553NBB5"/>
<proteinExistence type="inferred from homology"/>